<dbReference type="AlphaFoldDB" id="A0A9X3J3F5"/>
<dbReference type="EMBL" id="JAPNKE010000002">
    <property type="protein sequence ID" value="MCY1013721.1"/>
    <property type="molecule type" value="Genomic_DNA"/>
</dbReference>
<comment type="caution">
    <text evidence="1">The sequence shown here is derived from an EMBL/GenBank/DDBJ whole genome shotgun (WGS) entry which is preliminary data.</text>
</comment>
<organism evidence="1 2">
    <name type="scientific">Nannocystis pusilla</name>
    <dbReference type="NCBI Taxonomy" id="889268"/>
    <lineage>
        <taxon>Bacteria</taxon>
        <taxon>Pseudomonadati</taxon>
        <taxon>Myxococcota</taxon>
        <taxon>Polyangia</taxon>
        <taxon>Nannocystales</taxon>
        <taxon>Nannocystaceae</taxon>
        <taxon>Nannocystis</taxon>
    </lineage>
</organism>
<evidence type="ECO:0000313" key="2">
    <source>
        <dbReference type="Proteomes" id="UP001150924"/>
    </source>
</evidence>
<dbReference type="RefSeq" id="WP_267777827.1">
    <property type="nucleotide sequence ID" value="NZ_JAPNKE010000002.1"/>
</dbReference>
<proteinExistence type="predicted"/>
<protein>
    <submittedName>
        <fullName evidence="1">Uncharacterized protein</fullName>
    </submittedName>
</protein>
<gene>
    <name evidence="1" type="ORF">OV079_50995</name>
</gene>
<evidence type="ECO:0000313" key="1">
    <source>
        <dbReference type="EMBL" id="MCY1013721.1"/>
    </source>
</evidence>
<keyword evidence="2" id="KW-1185">Reference proteome</keyword>
<sequence length="60" mass="6936">MSNDWRTVSRTSEMLPSLIGYGAACTWMPGKISLLRPWPARMTGWRWIEWVQPSAQSLLQ</sequence>
<reference evidence="1" key="1">
    <citation type="submission" date="2022-11" db="EMBL/GenBank/DDBJ databases">
        <title>Minimal conservation of predation-associated metabolite biosynthetic gene clusters underscores biosynthetic potential of Myxococcota including descriptions for ten novel species: Archangium lansinium sp. nov., Myxococcus landrumus sp. nov., Nannocystis bai.</title>
        <authorList>
            <person name="Ahearne A."/>
            <person name="Stevens C."/>
            <person name="Phillips K."/>
        </authorList>
    </citation>
    <scope>NUCLEOTIDE SEQUENCE</scope>
    <source>
        <strain evidence="1">Na p29</strain>
    </source>
</reference>
<accession>A0A9X3J3F5</accession>
<name>A0A9X3J3F5_9BACT</name>
<dbReference type="Proteomes" id="UP001150924">
    <property type="component" value="Unassembled WGS sequence"/>
</dbReference>